<keyword evidence="4" id="KW-1185">Reference proteome</keyword>
<gene>
    <name evidence="3" type="ORF">VPK24_13355</name>
</gene>
<dbReference type="PRINTS" id="PR00313">
    <property type="entry name" value="CABNDNGRPT"/>
</dbReference>
<dbReference type="RefSeq" id="WP_393014084.1">
    <property type="nucleotide sequence ID" value="NZ_JAZAQF010000078.1"/>
</dbReference>
<dbReference type="SUPFAM" id="SSF51120">
    <property type="entry name" value="beta-Roll"/>
    <property type="match status" value="2"/>
</dbReference>
<dbReference type="InterPro" id="IPR011049">
    <property type="entry name" value="Serralysin-like_metalloprot_C"/>
</dbReference>
<proteinExistence type="predicted"/>
<evidence type="ECO:0000313" key="4">
    <source>
        <dbReference type="Proteomes" id="UP001604335"/>
    </source>
</evidence>
<organism evidence="3 4">
    <name type="scientific">Limnothrix redekei LRLZ20PSL1</name>
    <dbReference type="NCBI Taxonomy" id="3112953"/>
    <lineage>
        <taxon>Bacteria</taxon>
        <taxon>Bacillati</taxon>
        <taxon>Cyanobacteriota</taxon>
        <taxon>Cyanophyceae</taxon>
        <taxon>Pseudanabaenales</taxon>
        <taxon>Pseudanabaenaceae</taxon>
        <taxon>Limnothrix</taxon>
    </lineage>
</organism>
<dbReference type="InterPro" id="IPR001343">
    <property type="entry name" value="Hemolysn_Ca-bd"/>
</dbReference>
<sequence length="230" mass="24062">MARTDIDYLDLTNNSETISLAAGQQGRLGVRALAGNDYINGSSDNDTLYGNSDNDTLIGNEGSDVLFGGQGFDFVIGRDGDDLLTGNLGNDQLEGGAGRDTLRGGRDNDILYGQEGDDLLAGDLGIDTLIGGTGRDTFVVAVDDATTTIANADVIVDFDFNGGDFIAISRQVDLFFDNSLDYSRIVGFGSPDVKDVLIRVGGAVGPIIGVVVDATDRQVAQAFAEGPRVL</sequence>
<name>A0ABW7CC74_9CYAN</name>
<dbReference type="PANTHER" id="PTHR38340:SF1">
    <property type="entry name" value="S-LAYER PROTEIN"/>
    <property type="match status" value="1"/>
</dbReference>
<dbReference type="InterPro" id="IPR018511">
    <property type="entry name" value="Hemolysin-typ_Ca-bd_CS"/>
</dbReference>
<evidence type="ECO:0000256" key="1">
    <source>
        <dbReference type="ARBA" id="ARBA00004613"/>
    </source>
</evidence>
<dbReference type="PROSITE" id="PS00330">
    <property type="entry name" value="HEMOLYSIN_CALCIUM"/>
    <property type="match status" value="1"/>
</dbReference>
<protein>
    <submittedName>
        <fullName evidence="3">Calcium-binding protein</fullName>
    </submittedName>
</protein>
<keyword evidence="2" id="KW-0964">Secreted</keyword>
<dbReference type="InterPro" id="IPR050557">
    <property type="entry name" value="RTX_toxin/Mannuronan_C5-epim"/>
</dbReference>
<evidence type="ECO:0000313" key="3">
    <source>
        <dbReference type="EMBL" id="MFG3818631.1"/>
    </source>
</evidence>
<dbReference type="PANTHER" id="PTHR38340">
    <property type="entry name" value="S-LAYER PROTEIN"/>
    <property type="match status" value="1"/>
</dbReference>
<comment type="subcellular location">
    <subcellularLocation>
        <location evidence="1">Secreted</location>
    </subcellularLocation>
</comment>
<dbReference type="Gene3D" id="2.150.10.10">
    <property type="entry name" value="Serralysin-like metalloprotease, C-terminal"/>
    <property type="match status" value="1"/>
</dbReference>
<accession>A0ABW7CC74</accession>
<dbReference type="Proteomes" id="UP001604335">
    <property type="component" value="Unassembled WGS sequence"/>
</dbReference>
<comment type="caution">
    <text evidence="3">The sequence shown here is derived from an EMBL/GenBank/DDBJ whole genome shotgun (WGS) entry which is preliminary data.</text>
</comment>
<reference evidence="4" key="1">
    <citation type="journal article" date="2024" name="Algal Res.">
        <title>Biochemical, toxicological and genomic investigation of a high-biomass producing Limnothrix strain isolated from Italian shallow drinking water reservoir.</title>
        <authorList>
            <person name="Simonazzi M."/>
            <person name="Shishido T.K."/>
            <person name="Delbaje E."/>
            <person name="Wahlsten M."/>
            <person name="Fewer D.P."/>
            <person name="Sivonen K."/>
            <person name="Pezzolesi L."/>
            <person name="Pistocchi R."/>
        </authorList>
    </citation>
    <scope>NUCLEOTIDE SEQUENCE [LARGE SCALE GENOMIC DNA]</scope>
    <source>
        <strain evidence="4">LRLZ20PSL1</strain>
    </source>
</reference>
<evidence type="ECO:0000256" key="2">
    <source>
        <dbReference type="ARBA" id="ARBA00022525"/>
    </source>
</evidence>
<dbReference type="Pfam" id="PF00353">
    <property type="entry name" value="HemolysinCabind"/>
    <property type="match status" value="3"/>
</dbReference>
<dbReference type="EMBL" id="JAZAQF010000078">
    <property type="protein sequence ID" value="MFG3818631.1"/>
    <property type="molecule type" value="Genomic_DNA"/>
</dbReference>